<evidence type="ECO:0000313" key="1">
    <source>
        <dbReference type="EMBL" id="QDZ15242.1"/>
    </source>
</evidence>
<dbReference type="EMBL" id="CP042305">
    <property type="protein sequence ID" value="QDZ15242.1"/>
    <property type="molecule type" value="Genomic_DNA"/>
</dbReference>
<dbReference type="OrthoDB" id="5504491at2"/>
<dbReference type="NCBIfam" id="TIGR01509">
    <property type="entry name" value="HAD-SF-IA-v3"/>
    <property type="match status" value="1"/>
</dbReference>
<organism evidence="1 2">
    <name type="scientific">Humibacter ginsenosidimutans</name>
    <dbReference type="NCBI Taxonomy" id="2599293"/>
    <lineage>
        <taxon>Bacteria</taxon>
        <taxon>Bacillati</taxon>
        <taxon>Actinomycetota</taxon>
        <taxon>Actinomycetes</taxon>
        <taxon>Micrococcales</taxon>
        <taxon>Microbacteriaceae</taxon>
        <taxon>Humibacter</taxon>
    </lineage>
</organism>
<reference evidence="1 2" key="1">
    <citation type="submission" date="2019-07" db="EMBL/GenBank/DDBJ databases">
        <title>Full genome sequence of Humibacter sp. WJ7-1.</title>
        <authorList>
            <person name="Im W.-T."/>
        </authorList>
    </citation>
    <scope>NUCLEOTIDE SEQUENCE [LARGE SCALE GENOMIC DNA]</scope>
    <source>
        <strain evidence="1 2">WJ7-1</strain>
    </source>
</reference>
<gene>
    <name evidence="1" type="ORF">FPZ11_11155</name>
</gene>
<keyword evidence="1" id="KW-0378">Hydrolase</keyword>
<sequence length="273" mass="28557">MSTHDVIVSTVADADRYAYRDTDYLPDGGPDDTDEVDEIEVELVVLALAGTTVVDDGLVERACARALDRAGIAVGARERVSALVHLRDNSGRGRREIFLELADDDDQAARASAEFERAFAELADREGVEAIPGAQTAIERLRANGVHVALTTGLSRTTTNGILDALGWHDLVDVVLCSDDVRRGRPYPDLALTALLRTGATSVDGMIVVGDSVSDIASGPAAGAGVTVGVLTGAHDERALTLAGADAVIDGIADLPMLLGLDADPADHTIYFG</sequence>
<keyword evidence="2" id="KW-1185">Reference proteome</keyword>
<dbReference type="SUPFAM" id="SSF56784">
    <property type="entry name" value="HAD-like"/>
    <property type="match status" value="1"/>
</dbReference>
<dbReference type="InterPro" id="IPR006439">
    <property type="entry name" value="HAD-SF_hydro_IA"/>
</dbReference>
<dbReference type="AlphaFoldDB" id="A0A5B8M6M3"/>
<proteinExistence type="predicted"/>
<dbReference type="Pfam" id="PF00702">
    <property type="entry name" value="Hydrolase"/>
    <property type="match status" value="1"/>
</dbReference>
<dbReference type="GO" id="GO:0008967">
    <property type="term" value="F:phosphoglycolate phosphatase activity"/>
    <property type="evidence" value="ECO:0007669"/>
    <property type="project" value="TreeGrafter"/>
</dbReference>
<dbReference type="GO" id="GO:0005829">
    <property type="term" value="C:cytosol"/>
    <property type="evidence" value="ECO:0007669"/>
    <property type="project" value="TreeGrafter"/>
</dbReference>
<dbReference type="PANTHER" id="PTHR43434">
    <property type="entry name" value="PHOSPHOGLYCOLATE PHOSPHATASE"/>
    <property type="match status" value="1"/>
</dbReference>
<dbReference type="GO" id="GO:0006281">
    <property type="term" value="P:DNA repair"/>
    <property type="evidence" value="ECO:0007669"/>
    <property type="project" value="TreeGrafter"/>
</dbReference>
<dbReference type="KEGG" id="huw:FPZ11_11155"/>
<dbReference type="Proteomes" id="UP000320216">
    <property type="component" value="Chromosome"/>
</dbReference>
<dbReference type="RefSeq" id="WP_146320924.1">
    <property type="nucleotide sequence ID" value="NZ_CP042305.1"/>
</dbReference>
<name>A0A5B8M6M3_9MICO</name>
<accession>A0A5B8M6M3</accession>
<dbReference type="PANTHER" id="PTHR43434:SF19">
    <property type="entry name" value="PHOSPHONOACETALDEHYDE HYDROLASE"/>
    <property type="match status" value="1"/>
</dbReference>
<dbReference type="InterPro" id="IPR023214">
    <property type="entry name" value="HAD_sf"/>
</dbReference>
<dbReference type="InterPro" id="IPR050155">
    <property type="entry name" value="HAD-like_hydrolase_sf"/>
</dbReference>
<dbReference type="Gene3D" id="3.40.50.1000">
    <property type="entry name" value="HAD superfamily/HAD-like"/>
    <property type="match status" value="1"/>
</dbReference>
<evidence type="ECO:0000313" key="2">
    <source>
        <dbReference type="Proteomes" id="UP000320216"/>
    </source>
</evidence>
<dbReference type="InterPro" id="IPR036412">
    <property type="entry name" value="HAD-like_sf"/>
</dbReference>
<protein>
    <submittedName>
        <fullName evidence="1">HAD-IA family hydrolase</fullName>
    </submittedName>
</protein>